<dbReference type="EMBL" id="JAGYWB010000015">
    <property type="protein sequence ID" value="KAI0497461.1"/>
    <property type="molecule type" value="Genomic_DNA"/>
</dbReference>
<accession>A0A8T3AN50</accession>
<dbReference type="Proteomes" id="UP000829196">
    <property type="component" value="Unassembled WGS sequence"/>
</dbReference>
<reference evidence="2" key="1">
    <citation type="journal article" date="2022" name="Front. Genet.">
        <title>Chromosome-Scale Assembly of the Dendrobium nobile Genome Provides Insights Into the Molecular Mechanism of the Biosynthesis of the Medicinal Active Ingredient of Dendrobium.</title>
        <authorList>
            <person name="Xu Q."/>
            <person name="Niu S.-C."/>
            <person name="Li K.-L."/>
            <person name="Zheng P.-J."/>
            <person name="Zhang X.-J."/>
            <person name="Jia Y."/>
            <person name="Liu Y."/>
            <person name="Niu Y.-X."/>
            <person name="Yu L.-H."/>
            <person name="Chen D.-F."/>
            <person name="Zhang G.-Q."/>
        </authorList>
    </citation>
    <scope>NUCLEOTIDE SEQUENCE</scope>
    <source>
        <tissue evidence="2">Leaf</tissue>
    </source>
</reference>
<proteinExistence type="predicted"/>
<protein>
    <submittedName>
        <fullName evidence="2">Uncharacterized protein</fullName>
    </submittedName>
</protein>
<dbReference type="OrthoDB" id="1727728at2759"/>
<organism evidence="2 3">
    <name type="scientific">Dendrobium nobile</name>
    <name type="common">Orchid</name>
    <dbReference type="NCBI Taxonomy" id="94219"/>
    <lineage>
        <taxon>Eukaryota</taxon>
        <taxon>Viridiplantae</taxon>
        <taxon>Streptophyta</taxon>
        <taxon>Embryophyta</taxon>
        <taxon>Tracheophyta</taxon>
        <taxon>Spermatophyta</taxon>
        <taxon>Magnoliopsida</taxon>
        <taxon>Liliopsida</taxon>
        <taxon>Asparagales</taxon>
        <taxon>Orchidaceae</taxon>
        <taxon>Epidendroideae</taxon>
        <taxon>Malaxideae</taxon>
        <taxon>Dendrobiinae</taxon>
        <taxon>Dendrobium</taxon>
    </lineage>
</organism>
<dbReference type="AlphaFoldDB" id="A0A8T3AN50"/>
<sequence length="99" mass="11054">MTTTFLVPKETTPDTLRETSKEKTAGGRLGENCKKLTETELQEKRAKGIFFRCDERYMMGHMCKGRTLQVFTVGDEEGMDEGVVFPPCGKGGYLGGEYC</sequence>
<evidence type="ECO:0000313" key="3">
    <source>
        <dbReference type="Proteomes" id="UP000829196"/>
    </source>
</evidence>
<gene>
    <name evidence="2" type="ORF">KFK09_020689</name>
</gene>
<evidence type="ECO:0000256" key="1">
    <source>
        <dbReference type="SAM" id="MobiDB-lite"/>
    </source>
</evidence>
<comment type="caution">
    <text evidence="2">The sequence shown here is derived from an EMBL/GenBank/DDBJ whole genome shotgun (WGS) entry which is preliminary data.</text>
</comment>
<name>A0A8T3AN50_DENNO</name>
<keyword evidence="3" id="KW-1185">Reference proteome</keyword>
<evidence type="ECO:0000313" key="2">
    <source>
        <dbReference type="EMBL" id="KAI0497461.1"/>
    </source>
</evidence>
<feature type="compositionally biased region" description="Basic and acidic residues" evidence="1">
    <location>
        <begin position="11"/>
        <end position="27"/>
    </location>
</feature>
<feature type="region of interest" description="Disordered" evidence="1">
    <location>
        <begin position="1"/>
        <end position="27"/>
    </location>
</feature>